<dbReference type="PANTHER" id="PTHR10209">
    <property type="entry name" value="OXIDOREDUCTASE, 2OG-FE II OXYGENASE FAMILY PROTEIN"/>
    <property type="match status" value="1"/>
</dbReference>
<dbReference type="SUPFAM" id="SSF51197">
    <property type="entry name" value="Clavaminate synthase-like"/>
    <property type="match status" value="1"/>
</dbReference>
<dbReference type="Pfam" id="PF14226">
    <property type="entry name" value="DIOX_N"/>
    <property type="match status" value="1"/>
</dbReference>
<evidence type="ECO:0000256" key="6">
    <source>
        <dbReference type="RuleBase" id="RU003682"/>
    </source>
</evidence>
<dbReference type="EMBL" id="UZAU01000358">
    <property type="status" value="NOT_ANNOTATED_CDS"/>
    <property type="molecule type" value="Genomic_DNA"/>
</dbReference>
<proteinExistence type="inferred from homology"/>
<evidence type="ECO:0000256" key="4">
    <source>
        <dbReference type="ARBA" id="ARBA00023002"/>
    </source>
</evidence>
<evidence type="ECO:0000313" key="8">
    <source>
        <dbReference type="EnsemblPlants" id="cds.evm.model.04.139"/>
    </source>
</evidence>
<dbReference type="EnsemblPlants" id="evm.model.04.139">
    <property type="protein sequence ID" value="cds.evm.model.04.139"/>
    <property type="gene ID" value="evm.TU.04.139"/>
</dbReference>
<feature type="domain" description="Fe2OG dioxygenase" evidence="7">
    <location>
        <begin position="204"/>
        <end position="304"/>
    </location>
</feature>
<dbReference type="InterPro" id="IPR026992">
    <property type="entry name" value="DIOX_N"/>
</dbReference>
<reference evidence="8" key="1">
    <citation type="submission" date="2018-11" db="EMBL/GenBank/DDBJ databases">
        <authorList>
            <person name="Grassa J C."/>
        </authorList>
    </citation>
    <scope>NUCLEOTIDE SEQUENCE [LARGE SCALE GENOMIC DNA]</scope>
</reference>
<dbReference type="GO" id="GO:0051213">
    <property type="term" value="F:dioxygenase activity"/>
    <property type="evidence" value="ECO:0007669"/>
    <property type="project" value="UniProtKB-ARBA"/>
</dbReference>
<dbReference type="InterPro" id="IPR027443">
    <property type="entry name" value="IPNS-like_sf"/>
</dbReference>
<dbReference type="GO" id="GO:0046872">
    <property type="term" value="F:metal ion binding"/>
    <property type="evidence" value="ECO:0007669"/>
    <property type="project" value="UniProtKB-KW"/>
</dbReference>
<dbReference type="PANTHER" id="PTHR10209:SF751">
    <property type="entry name" value="OS06G0255100 PROTEIN"/>
    <property type="match status" value="1"/>
</dbReference>
<reference evidence="8" key="2">
    <citation type="submission" date="2021-03" db="UniProtKB">
        <authorList>
            <consortium name="EnsemblPlants"/>
        </authorList>
    </citation>
    <scope>IDENTIFICATION</scope>
</reference>
<evidence type="ECO:0000256" key="3">
    <source>
        <dbReference type="ARBA" id="ARBA00022723"/>
    </source>
</evidence>
<evidence type="ECO:0000256" key="5">
    <source>
        <dbReference type="ARBA" id="ARBA00023004"/>
    </source>
</evidence>
<dbReference type="Proteomes" id="UP000596661">
    <property type="component" value="Chromosome 4"/>
</dbReference>
<keyword evidence="5 6" id="KW-0408">Iron</keyword>
<dbReference type="InterPro" id="IPR044861">
    <property type="entry name" value="IPNS-like_FE2OG_OXY"/>
</dbReference>
<protein>
    <recommendedName>
        <fullName evidence="7">Fe2OG dioxygenase domain-containing protein</fullName>
    </recommendedName>
</protein>
<evidence type="ECO:0000313" key="9">
    <source>
        <dbReference type="Proteomes" id="UP000596661"/>
    </source>
</evidence>
<comment type="similarity">
    <text evidence="2 6">Belongs to the iron/ascorbate-dependent oxidoreductase family.</text>
</comment>
<dbReference type="Pfam" id="PF03171">
    <property type="entry name" value="2OG-FeII_Oxy"/>
    <property type="match status" value="1"/>
</dbReference>
<organism evidence="8 9">
    <name type="scientific">Cannabis sativa</name>
    <name type="common">Hemp</name>
    <name type="synonym">Marijuana</name>
    <dbReference type="NCBI Taxonomy" id="3483"/>
    <lineage>
        <taxon>Eukaryota</taxon>
        <taxon>Viridiplantae</taxon>
        <taxon>Streptophyta</taxon>
        <taxon>Embryophyta</taxon>
        <taxon>Tracheophyta</taxon>
        <taxon>Spermatophyta</taxon>
        <taxon>Magnoliopsida</taxon>
        <taxon>eudicotyledons</taxon>
        <taxon>Gunneridae</taxon>
        <taxon>Pentapetalae</taxon>
        <taxon>rosids</taxon>
        <taxon>fabids</taxon>
        <taxon>Rosales</taxon>
        <taxon>Cannabaceae</taxon>
        <taxon>Cannabis</taxon>
    </lineage>
</organism>
<dbReference type="PROSITE" id="PS51471">
    <property type="entry name" value="FE2OG_OXY"/>
    <property type="match status" value="1"/>
</dbReference>
<dbReference type="OMA" id="LLEWDAH"/>
<evidence type="ECO:0000256" key="2">
    <source>
        <dbReference type="ARBA" id="ARBA00008056"/>
    </source>
</evidence>
<sequence>MDNGNEDHSRLEALKKFDESKAGVKGLVDAGLTSIPSFFVHSSETLSDLKKPTQNHTQTQSIPTIDLSGFDSDRRSAIVEQVGRSAREYGFFQIINHGISSEILDRTIKVVKEFHEQPLEAKEKYYGRGGGTGFSYMSNVDLYQSKAASWRDTMTVRLDAVTLDTVPEICKEAVAVWDREIVKLGEIVLELVGEGLGLCVGRFRELSCLGSRTMVGHYYPYCPQPDLTVGLGSHADPGLLTLLLQDHMGGLQIKSGDVWIDVKPLRGAIVVNIMSNDVYKSVDHRVLANMNREPRVSTAVFLYPSKREELYGPLPELTSKEKPQLYRQFTLTEFLRRFFTKELDEKSLKNFFKITT</sequence>
<dbReference type="Gene3D" id="2.60.120.330">
    <property type="entry name" value="B-lactam Antibiotic, Isopenicillin N Synthase, Chain"/>
    <property type="match status" value="1"/>
</dbReference>
<evidence type="ECO:0000256" key="1">
    <source>
        <dbReference type="ARBA" id="ARBA00001962"/>
    </source>
</evidence>
<dbReference type="Gramene" id="evm.model.04.139">
    <property type="protein sequence ID" value="cds.evm.model.04.139"/>
    <property type="gene ID" value="evm.TU.04.139"/>
</dbReference>
<keyword evidence="4 6" id="KW-0560">Oxidoreductase</keyword>
<accession>A0A803PCU9</accession>
<keyword evidence="3 6" id="KW-0479">Metal-binding</keyword>
<comment type="cofactor">
    <cofactor evidence="1">
        <name>Fe cation</name>
        <dbReference type="ChEBI" id="CHEBI:24875"/>
    </cofactor>
</comment>
<keyword evidence="9" id="KW-1185">Reference proteome</keyword>
<dbReference type="InterPro" id="IPR005123">
    <property type="entry name" value="Oxoglu/Fe-dep_dioxygenase_dom"/>
</dbReference>
<name>A0A803PCU9_CANSA</name>
<dbReference type="FunFam" id="2.60.120.330:FF:000005">
    <property type="entry name" value="1-aminocyclopropane-1-carboxylate oxidase homolog 1"/>
    <property type="match status" value="1"/>
</dbReference>
<dbReference type="AlphaFoldDB" id="A0A803PCU9"/>
<evidence type="ECO:0000259" key="7">
    <source>
        <dbReference type="PROSITE" id="PS51471"/>
    </source>
</evidence>